<keyword evidence="3" id="KW-1185">Reference proteome</keyword>
<evidence type="ECO:0000259" key="1">
    <source>
        <dbReference type="Pfam" id="PF15569"/>
    </source>
</evidence>
<organism evidence="2 3">
    <name type="scientific">Pseudobutyrivibrio ruminis</name>
    <dbReference type="NCBI Taxonomy" id="46206"/>
    <lineage>
        <taxon>Bacteria</taxon>
        <taxon>Bacillati</taxon>
        <taxon>Bacillota</taxon>
        <taxon>Clostridia</taxon>
        <taxon>Lachnospirales</taxon>
        <taxon>Lachnospiraceae</taxon>
        <taxon>Pseudobutyrivibrio</taxon>
    </lineage>
</organism>
<dbReference type="RefSeq" id="WP_074791537.1">
    <property type="nucleotide sequence ID" value="NZ_FNZX01000012.1"/>
</dbReference>
<evidence type="ECO:0000313" key="3">
    <source>
        <dbReference type="Proteomes" id="UP000182321"/>
    </source>
</evidence>
<proteinExistence type="predicted"/>
<evidence type="ECO:0000313" key="2">
    <source>
        <dbReference type="EMBL" id="SEK85235.1"/>
    </source>
</evidence>
<gene>
    <name evidence="2" type="ORF">SAMN02910377_02015</name>
</gene>
<dbReference type="Pfam" id="PF15569">
    <property type="entry name" value="Imm40"/>
    <property type="match status" value="1"/>
</dbReference>
<dbReference type="EMBL" id="FNZX01000012">
    <property type="protein sequence ID" value="SEK85235.1"/>
    <property type="molecule type" value="Genomic_DNA"/>
</dbReference>
<dbReference type="AlphaFoldDB" id="A0A1H7KGX4"/>
<accession>A0A1H7KGX4</accession>
<feature type="domain" description="Immunity protein 40" evidence="1">
    <location>
        <begin position="17"/>
        <end position="103"/>
    </location>
</feature>
<protein>
    <submittedName>
        <fullName evidence="2">Immunity protein 40</fullName>
    </submittedName>
</protein>
<name>A0A1H7KGX4_9FIRM</name>
<dbReference type="InterPro" id="IPR029080">
    <property type="entry name" value="Imm40"/>
</dbReference>
<sequence>MNLISICEQCKIQPLRLKVIGFNEYAFSYEQIKKIIELLRIKKLSILGGDVYMKKGEKIIITPDSWYINKDKINDYEYSYKKTINYIEIFESKEEDYIYSIVISK</sequence>
<reference evidence="3" key="1">
    <citation type="submission" date="2016-10" db="EMBL/GenBank/DDBJ databases">
        <authorList>
            <person name="Varghese N."/>
        </authorList>
    </citation>
    <scope>NUCLEOTIDE SEQUENCE [LARGE SCALE GENOMIC DNA]</scope>
    <source>
        <strain evidence="3">ACV-9</strain>
    </source>
</reference>
<dbReference type="Proteomes" id="UP000182321">
    <property type="component" value="Unassembled WGS sequence"/>
</dbReference>